<proteinExistence type="predicted"/>
<evidence type="ECO:0000256" key="1">
    <source>
        <dbReference type="SAM" id="SignalP"/>
    </source>
</evidence>
<organism evidence="2 3">
    <name type="scientific">Candidatus Methylobacter favarea</name>
    <dbReference type="NCBI Taxonomy" id="2707345"/>
    <lineage>
        <taxon>Bacteria</taxon>
        <taxon>Pseudomonadati</taxon>
        <taxon>Pseudomonadota</taxon>
        <taxon>Gammaproteobacteria</taxon>
        <taxon>Methylococcales</taxon>
        <taxon>Methylococcaceae</taxon>
        <taxon>Methylobacter</taxon>
    </lineage>
</organism>
<dbReference type="AlphaFoldDB" id="A0A8S0X3M0"/>
<protein>
    <submittedName>
        <fullName evidence="2">Cytochrome c family protein</fullName>
    </submittedName>
</protein>
<accession>A0A8S0X3M0</accession>
<sequence length="184" mass="20536">MPFAKQPMSLFAAALIGLTLSQAVFAETPSPECLKEVTERGRHVMPFDLKQTQHIFNKTETGGLQQVFVRNPPNPEQVALIRQHLSKISQEFTHGDFSNPTKIHGQDMPGLAELRKAAPGQLHVDYKELEDGAEITYSSEEPALVDAIHRWFDTQLADHGPDALLGHAHGAMHEMHDMKNMPKQ</sequence>
<feature type="signal peptide" evidence="1">
    <location>
        <begin position="1"/>
        <end position="26"/>
    </location>
</feature>
<keyword evidence="3" id="KW-1185">Reference proteome</keyword>
<dbReference type="Proteomes" id="UP000494216">
    <property type="component" value="Unassembled WGS sequence"/>
</dbReference>
<dbReference type="EMBL" id="CADCXN010000122">
    <property type="protein sequence ID" value="CAA9892874.1"/>
    <property type="molecule type" value="Genomic_DNA"/>
</dbReference>
<gene>
    <name evidence="2" type="ORF">METHB2_880002</name>
</gene>
<dbReference type="RefSeq" id="WP_174627584.1">
    <property type="nucleotide sequence ID" value="NZ_CADCXN010000122.1"/>
</dbReference>
<name>A0A8S0X3M0_9GAMM</name>
<comment type="caution">
    <text evidence="2">The sequence shown here is derived from an EMBL/GenBank/DDBJ whole genome shotgun (WGS) entry which is preliminary data.</text>
</comment>
<evidence type="ECO:0000313" key="3">
    <source>
        <dbReference type="Proteomes" id="UP000494216"/>
    </source>
</evidence>
<keyword evidence="1" id="KW-0732">Signal</keyword>
<reference evidence="2 3" key="1">
    <citation type="submission" date="2020-02" db="EMBL/GenBank/DDBJ databases">
        <authorList>
            <person name="Hogendoorn C."/>
        </authorList>
    </citation>
    <scope>NUCLEOTIDE SEQUENCE [LARGE SCALE GENOMIC DNA]</scope>
    <source>
        <strain evidence="2">METHB21</strain>
    </source>
</reference>
<feature type="chain" id="PRO_5035810037" evidence="1">
    <location>
        <begin position="27"/>
        <end position="184"/>
    </location>
</feature>
<evidence type="ECO:0000313" key="2">
    <source>
        <dbReference type="EMBL" id="CAA9892874.1"/>
    </source>
</evidence>